<dbReference type="EMBL" id="JBFOLJ010000011">
    <property type="protein sequence ID" value="KAL2496852.1"/>
    <property type="molecule type" value="Genomic_DNA"/>
</dbReference>
<dbReference type="InterPro" id="IPR028472">
    <property type="entry name" value="EYA"/>
</dbReference>
<name>A0ABD1SAU5_9LAMI</name>
<dbReference type="Proteomes" id="UP001604277">
    <property type="component" value="Unassembled WGS sequence"/>
</dbReference>
<organism evidence="10 11">
    <name type="scientific">Forsythia ovata</name>
    <dbReference type="NCBI Taxonomy" id="205694"/>
    <lineage>
        <taxon>Eukaryota</taxon>
        <taxon>Viridiplantae</taxon>
        <taxon>Streptophyta</taxon>
        <taxon>Embryophyta</taxon>
        <taxon>Tracheophyta</taxon>
        <taxon>Spermatophyta</taxon>
        <taxon>Magnoliopsida</taxon>
        <taxon>eudicotyledons</taxon>
        <taxon>Gunneridae</taxon>
        <taxon>Pentapetalae</taxon>
        <taxon>asterids</taxon>
        <taxon>lamiids</taxon>
        <taxon>Lamiales</taxon>
        <taxon>Oleaceae</taxon>
        <taxon>Forsythieae</taxon>
        <taxon>Forsythia</taxon>
    </lineage>
</organism>
<evidence type="ECO:0000256" key="1">
    <source>
        <dbReference type="ARBA" id="ARBA00010501"/>
    </source>
</evidence>
<evidence type="ECO:0000256" key="2">
    <source>
        <dbReference type="ARBA" id="ARBA00013064"/>
    </source>
</evidence>
<evidence type="ECO:0000256" key="7">
    <source>
        <dbReference type="ARBA" id="ARBA00051722"/>
    </source>
</evidence>
<dbReference type="EC" id="3.1.3.48" evidence="2"/>
<feature type="active site" description="Proton donor" evidence="8">
    <location>
        <position position="121"/>
    </location>
</feature>
<evidence type="ECO:0000313" key="10">
    <source>
        <dbReference type="EMBL" id="KAL2496852.1"/>
    </source>
</evidence>
<keyword evidence="4" id="KW-0378">Hydrolase</keyword>
<keyword evidence="5 9" id="KW-0460">Magnesium</keyword>
<dbReference type="NCBIfam" id="TIGR01658">
    <property type="entry name" value="EYA-cons_domain"/>
    <property type="match status" value="1"/>
</dbReference>
<dbReference type="InterPro" id="IPR038102">
    <property type="entry name" value="EYA_dom_sf"/>
</dbReference>
<evidence type="ECO:0000256" key="6">
    <source>
        <dbReference type="ARBA" id="ARBA00022912"/>
    </source>
</evidence>
<feature type="binding site" evidence="9">
    <location>
        <position position="351"/>
    </location>
    <ligand>
        <name>Mg(2+)</name>
        <dbReference type="ChEBI" id="CHEBI:18420"/>
    </ligand>
</feature>
<gene>
    <name evidence="10" type="ORF">Fot_40609</name>
</gene>
<evidence type="ECO:0000256" key="4">
    <source>
        <dbReference type="ARBA" id="ARBA00022801"/>
    </source>
</evidence>
<comment type="catalytic activity">
    <reaction evidence="7">
        <text>O-phospho-L-tyrosyl-[protein] + H2O = L-tyrosyl-[protein] + phosphate</text>
        <dbReference type="Rhea" id="RHEA:10684"/>
        <dbReference type="Rhea" id="RHEA-COMP:10136"/>
        <dbReference type="Rhea" id="RHEA-COMP:20101"/>
        <dbReference type="ChEBI" id="CHEBI:15377"/>
        <dbReference type="ChEBI" id="CHEBI:43474"/>
        <dbReference type="ChEBI" id="CHEBI:46858"/>
        <dbReference type="ChEBI" id="CHEBI:61978"/>
        <dbReference type="EC" id="3.1.3.48"/>
    </reaction>
</comment>
<proteinExistence type="inferred from homology"/>
<feature type="active site" description="Nucleophile" evidence="8">
    <location>
        <position position="119"/>
    </location>
</feature>
<keyword evidence="3 9" id="KW-0479">Metal-binding</keyword>
<dbReference type="InterPro" id="IPR006545">
    <property type="entry name" value="EYA_dom"/>
</dbReference>
<evidence type="ECO:0000256" key="3">
    <source>
        <dbReference type="ARBA" id="ARBA00022723"/>
    </source>
</evidence>
<evidence type="ECO:0000256" key="9">
    <source>
        <dbReference type="PIRSR" id="PIRSR628472-2"/>
    </source>
</evidence>
<feature type="binding site" evidence="9">
    <location>
        <position position="119"/>
    </location>
    <ligand>
        <name>Mg(2+)</name>
        <dbReference type="ChEBI" id="CHEBI:18420"/>
    </ligand>
</feature>
<comment type="caution">
    <text evidence="10">The sequence shown here is derived from an EMBL/GenBank/DDBJ whole genome shotgun (WGS) entry which is preliminary data.</text>
</comment>
<keyword evidence="11" id="KW-1185">Reference proteome</keyword>
<dbReference type="GO" id="GO:0046872">
    <property type="term" value="F:metal ion binding"/>
    <property type="evidence" value="ECO:0007669"/>
    <property type="project" value="UniProtKB-KW"/>
</dbReference>
<feature type="binding site" evidence="9">
    <location>
        <position position="121"/>
    </location>
    <ligand>
        <name>Mg(2+)</name>
        <dbReference type="ChEBI" id="CHEBI:18420"/>
    </ligand>
</feature>
<evidence type="ECO:0000256" key="8">
    <source>
        <dbReference type="PIRSR" id="PIRSR628472-1"/>
    </source>
</evidence>
<reference evidence="11" key="1">
    <citation type="submission" date="2024-07" db="EMBL/GenBank/DDBJ databases">
        <title>Two chromosome-level genome assemblies of Korean endemic species Abeliophyllum distichum and Forsythia ovata (Oleaceae).</title>
        <authorList>
            <person name="Jang H."/>
        </authorList>
    </citation>
    <scope>NUCLEOTIDE SEQUENCE [LARGE SCALE GENOMIC DNA]</scope>
</reference>
<protein>
    <recommendedName>
        <fullName evidence="2">protein-tyrosine-phosphatase</fullName>
        <ecNumber evidence="2">3.1.3.48</ecNumber>
    </recommendedName>
</protein>
<keyword evidence="6" id="KW-0904">Protein phosphatase</keyword>
<dbReference type="PANTHER" id="PTHR10190:SF16">
    <property type="entry name" value="DEVELOPMENTAL PROTEIN EYES ABSENT"/>
    <property type="match status" value="1"/>
</dbReference>
<dbReference type="GO" id="GO:0004725">
    <property type="term" value="F:protein tyrosine phosphatase activity"/>
    <property type="evidence" value="ECO:0007669"/>
    <property type="project" value="UniProtKB-EC"/>
</dbReference>
<evidence type="ECO:0000256" key="5">
    <source>
        <dbReference type="ARBA" id="ARBA00022842"/>
    </source>
</evidence>
<dbReference type="Gene3D" id="3.40.50.12350">
    <property type="match status" value="1"/>
</dbReference>
<accession>A0ABD1SAU5</accession>
<dbReference type="AlphaFoldDB" id="A0ABD1SAU5"/>
<dbReference type="PANTHER" id="PTHR10190">
    <property type="entry name" value="EYES ABSENT"/>
    <property type="match status" value="1"/>
</dbReference>
<sequence length="369" mass="41753">MSPSPFSTNVLRPSPLSYAIARQPARHNHYPLLGVGVGWFGSDSGRTGTTLFMFGPNSTLYIQRSPTRSKIVKRRTLFARLPCSPKLTQNSSSSFGSIELSSCISSTTMDQKLNVYIWDMDETLILLKSLLNGTYAGAYNGLKNVQNGVEIGKMWENHILQACDAYFFYEQIENFNQPYLDVLSHCDDDQDLSGYNFNQDGFGPPLDAINKQKLAYRHRVIAQKYKKGLYSFLNQDMIDAWDNLYALSDNYTDRWFSSARACLEQCVGRKRDMTPCLESADARDTNSQHVNVLVTSGPLIPSLVKCLFFRLDDLITCDNVYSSWEVGKLQCFSWIRERFNGPNVQFCVIGDGWEECEAAGNHEMAICQN</sequence>
<comment type="similarity">
    <text evidence="1">Belongs to the HAD-like hydrolase superfamily. EYA family.</text>
</comment>
<evidence type="ECO:0000313" key="11">
    <source>
        <dbReference type="Proteomes" id="UP001604277"/>
    </source>
</evidence>
<comment type="cofactor">
    <cofactor evidence="9">
        <name>Mg(2+)</name>
        <dbReference type="ChEBI" id="CHEBI:18420"/>
    </cofactor>
    <text evidence="9">Binds 1 Mg(2+) ion per subunit.</text>
</comment>